<protein>
    <submittedName>
        <fullName evidence="9">MFS transporter</fullName>
    </submittedName>
</protein>
<evidence type="ECO:0000256" key="2">
    <source>
        <dbReference type="ARBA" id="ARBA00022448"/>
    </source>
</evidence>
<evidence type="ECO:0000256" key="3">
    <source>
        <dbReference type="ARBA" id="ARBA00022475"/>
    </source>
</evidence>
<comment type="subcellular location">
    <subcellularLocation>
        <location evidence="1">Cell membrane</location>
        <topology evidence="1">Multi-pass membrane protein</topology>
    </subcellularLocation>
</comment>
<feature type="transmembrane region" description="Helical" evidence="7">
    <location>
        <begin position="62"/>
        <end position="80"/>
    </location>
</feature>
<dbReference type="InterPro" id="IPR036259">
    <property type="entry name" value="MFS_trans_sf"/>
</dbReference>
<reference evidence="9 10" key="1">
    <citation type="submission" date="2018-03" db="EMBL/GenBank/DDBJ databases">
        <title>Bacteriophage NCPPB3778 and a type I-E CRISPR drive the evolution of the US Biological Select Agent, Rathayibacter toxicus.</title>
        <authorList>
            <person name="Davis E.W.II."/>
            <person name="Tabima J.F."/>
            <person name="Weisberg A.J."/>
            <person name="Dantas Lopes L."/>
            <person name="Wiseman M.S."/>
            <person name="Wiseman M.S."/>
            <person name="Pupko T."/>
            <person name="Belcher M.S."/>
            <person name="Sechler A.J."/>
            <person name="Tancos M.A."/>
            <person name="Schroeder B.K."/>
            <person name="Murray T.D."/>
            <person name="Luster D.G."/>
            <person name="Schneider W.L."/>
            <person name="Rogers E."/>
            <person name="Andreote F.D."/>
            <person name="Grunwald N.J."/>
            <person name="Putnam M.L."/>
            <person name="Chang J.H."/>
        </authorList>
    </citation>
    <scope>NUCLEOTIDE SEQUENCE [LARGE SCALE GENOMIC DNA]</scope>
    <source>
        <strain evidence="9 10">NCCPB 2253</strain>
    </source>
</reference>
<dbReference type="KEGG" id="ria:C7V51_14115"/>
<dbReference type="Proteomes" id="UP000283946">
    <property type="component" value="Chromosome"/>
</dbReference>
<feature type="transmembrane region" description="Helical" evidence="7">
    <location>
        <begin position="27"/>
        <end position="47"/>
    </location>
</feature>
<dbReference type="Gene3D" id="1.20.1250.20">
    <property type="entry name" value="MFS general substrate transporter like domains"/>
    <property type="match status" value="1"/>
</dbReference>
<keyword evidence="2" id="KW-0813">Transport</keyword>
<feature type="transmembrane region" description="Helical" evidence="7">
    <location>
        <begin position="214"/>
        <end position="237"/>
    </location>
</feature>
<evidence type="ECO:0000256" key="1">
    <source>
        <dbReference type="ARBA" id="ARBA00004651"/>
    </source>
</evidence>
<evidence type="ECO:0000256" key="5">
    <source>
        <dbReference type="ARBA" id="ARBA00022989"/>
    </source>
</evidence>
<feature type="transmembrane region" description="Helical" evidence="7">
    <location>
        <begin position="243"/>
        <end position="261"/>
    </location>
</feature>
<dbReference type="Pfam" id="PF07690">
    <property type="entry name" value="MFS_1"/>
    <property type="match status" value="1"/>
</dbReference>
<evidence type="ECO:0000256" key="7">
    <source>
        <dbReference type="SAM" id="Phobius"/>
    </source>
</evidence>
<gene>
    <name evidence="9" type="ORF">C7V51_14115</name>
</gene>
<feature type="transmembrane region" description="Helical" evidence="7">
    <location>
        <begin position="418"/>
        <end position="437"/>
    </location>
</feature>
<accession>A0AAD1EN77</accession>
<proteinExistence type="predicted"/>
<evidence type="ECO:0000256" key="6">
    <source>
        <dbReference type="ARBA" id="ARBA00023136"/>
    </source>
</evidence>
<keyword evidence="3" id="KW-1003">Cell membrane</keyword>
<feature type="transmembrane region" description="Helical" evidence="7">
    <location>
        <begin position="92"/>
        <end position="111"/>
    </location>
</feature>
<dbReference type="EMBL" id="CP028130">
    <property type="protein sequence ID" value="AZZ56881.1"/>
    <property type="molecule type" value="Genomic_DNA"/>
</dbReference>
<feature type="transmembrane region" description="Helical" evidence="7">
    <location>
        <begin position="346"/>
        <end position="365"/>
    </location>
</feature>
<name>A0AAD1EN77_9MICO</name>
<dbReference type="InterPro" id="IPR020846">
    <property type="entry name" value="MFS_dom"/>
</dbReference>
<dbReference type="InterPro" id="IPR011701">
    <property type="entry name" value="MFS"/>
</dbReference>
<feature type="transmembrane region" description="Helical" evidence="7">
    <location>
        <begin position="314"/>
        <end position="334"/>
    </location>
</feature>
<dbReference type="GO" id="GO:0022857">
    <property type="term" value="F:transmembrane transporter activity"/>
    <property type="evidence" value="ECO:0007669"/>
    <property type="project" value="InterPro"/>
</dbReference>
<feature type="transmembrane region" description="Helical" evidence="7">
    <location>
        <begin position="181"/>
        <end position="202"/>
    </location>
</feature>
<dbReference type="CDD" id="cd17321">
    <property type="entry name" value="MFS_MMR_MDR_like"/>
    <property type="match status" value="1"/>
</dbReference>
<organism evidence="9 10">
    <name type="scientific">Rathayibacter iranicus</name>
    <dbReference type="NCBI Taxonomy" id="59737"/>
    <lineage>
        <taxon>Bacteria</taxon>
        <taxon>Bacillati</taxon>
        <taxon>Actinomycetota</taxon>
        <taxon>Actinomycetes</taxon>
        <taxon>Micrococcales</taxon>
        <taxon>Microbacteriaceae</taxon>
        <taxon>Rathayibacter</taxon>
    </lineage>
</organism>
<dbReference type="SUPFAM" id="SSF103473">
    <property type="entry name" value="MFS general substrate transporter"/>
    <property type="match status" value="1"/>
</dbReference>
<dbReference type="PANTHER" id="PTHR42718:SF46">
    <property type="entry name" value="BLR6921 PROTEIN"/>
    <property type="match status" value="1"/>
</dbReference>
<evidence type="ECO:0000259" key="8">
    <source>
        <dbReference type="PROSITE" id="PS50850"/>
    </source>
</evidence>
<dbReference type="PANTHER" id="PTHR42718">
    <property type="entry name" value="MAJOR FACILITATOR SUPERFAMILY MULTIDRUG TRANSPORTER MFSC"/>
    <property type="match status" value="1"/>
</dbReference>
<feature type="transmembrane region" description="Helical" evidence="7">
    <location>
        <begin position="371"/>
        <end position="397"/>
    </location>
</feature>
<evidence type="ECO:0000313" key="10">
    <source>
        <dbReference type="Proteomes" id="UP000283946"/>
    </source>
</evidence>
<feature type="transmembrane region" description="Helical" evidence="7">
    <location>
        <begin position="117"/>
        <end position="139"/>
    </location>
</feature>
<feature type="transmembrane region" description="Helical" evidence="7">
    <location>
        <begin position="449"/>
        <end position="473"/>
    </location>
</feature>
<dbReference type="GO" id="GO:0005886">
    <property type="term" value="C:plasma membrane"/>
    <property type="evidence" value="ECO:0007669"/>
    <property type="project" value="UniProtKB-SubCell"/>
</dbReference>
<keyword evidence="4 7" id="KW-0812">Transmembrane</keyword>
<dbReference type="PRINTS" id="PR01036">
    <property type="entry name" value="TCRTETB"/>
</dbReference>
<keyword evidence="5 7" id="KW-1133">Transmembrane helix</keyword>
<sequence length="480" mass="48587">MSSGSQPVVGTADPRDTRMAPRDRWRLTVLMGVTFMLAVDFSVLNVALPDIGVDLRIPLNDLQWVVTAFTLPAAGLGLFFGRLGDLAGRRGVLLAAMLLLAAGSVLGAVATEAWVLIVARVLQGLATAAAAPTALALLTTTFKEGPVRDRALGLNGALLSAGFATGALLGGALTSSLSWRAAFWINVPVAVFVLVFAPFLFPESRPAVKTRLDFAGALSITLSLSCFVLGVSSAAIGGFGDPGALMLFAAALILVVLFALIELRGSHPLVPLAVLKRKNVRWGNLGGLTTFGMMSSFTYLTTLFLQLVLGLDPVITGAVIAIIGIVAVVGALFVPRLIGAVGQVRVLVGGLVVQGAGTVIVALAGDHSGSILIICLGLAVATLGHIASIIAYTVTATSGLPDGEQGLATGLTSTSQQVALALGTPVLAAAVTVIASAEGLGSAATSGTALSGAMLLNAAVCIAIAVLVLIGFLRTGKSQA</sequence>
<keyword evidence="6 7" id="KW-0472">Membrane</keyword>
<dbReference type="Gene3D" id="1.20.1720.10">
    <property type="entry name" value="Multidrug resistance protein D"/>
    <property type="match status" value="1"/>
</dbReference>
<feature type="transmembrane region" description="Helical" evidence="7">
    <location>
        <begin position="151"/>
        <end position="169"/>
    </location>
</feature>
<feature type="domain" description="Major facilitator superfamily (MFS) profile" evidence="8">
    <location>
        <begin position="26"/>
        <end position="476"/>
    </location>
</feature>
<evidence type="ECO:0000313" key="9">
    <source>
        <dbReference type="EMBL" id="AZZ56881.1"/>
    </source>
</evidence>
<feature type="transmembrane region" description="Helical" evidence="7">
    <location>
        <begin position="282"/>
        <end position="308"/>
    </location>
</feature>
<dbReference type="AlphaFoldDB" id="A0AAD1EN77"/>
<dbReference type="PROSITE" id="PS50850">
    <property type="entry name" value="MFS"/>
    <property type="match status" value="1"/>
</dbReference>
<evidence type="ECO:0000256" key="4">
    <source>
        <dbReference type="ARBA" id="ARBA00022692"/>
    </source>
</evidence>